<protein>
    <submittedName>
        <fullName evidence="1">Uncharacterized protein</fullName>
    </submittedName>
</protein>
<organism evidence="1">
    <name type="scientific">marine metagenome</name>
    <dbReference type="NCBI Taxonomy" id="408172"/>
    <lineage>
        <taxon>unclassified sequences</taxon>
        <taxon>metagenomes</taxon>
        <taxon>ecological metagenomes</taxon>
    </lineage>
</organism>
<gene>
    <name evidence="1" type="ORF">METZ01_LOCUS387775</name>
</gene>
<accession>A0A382UMK5</accession>
<dbReference type="InterPro" id="IPR013783">
    <property type="entry name" value="Ig-like_fold"/>
</dbReference>
<dbReference type="SUPFAM" id="SSF49899">
    <property type="entry name" value="Concanavalin A-like lectins/glucanases"/>
    <property type="match status" value="1"/>
</dbReference>
<feature type="non-terminal residue" evidence="1">
    <location>
        <position position="199"/>
    </location>
</feature>
<evidence type="ECO:0000313" key="1">
    <source>
        <dbReference type="EMBL" id="SVD34921.1"/>
    </source>
</evidence>
<dbReference type="Gene3D" id="2.60.120.200">
    <property type="match status" value="1"/>
</dbReference>
<proteinExistence type="predicted"/>
<dbReference type="EMBL" id="UINC01145038">
    <property type="protein sequence ID" value="SVD34921.1"/>
    <property type="molecule type" value="Genomic_DNA"/>
</dbReference>
<dbReference type="Gene3D" id="2.60.40.10">
    <property type="entry name" value="Immunoglobulins"/>
    <property type="match status" value="1"/>
</dbReference>
<dbReference type="InterPro" id="IPR013320">
    <property type="entry name" value="ConA-like_dom_sf"/>
</dbReference>
<name>A0A382UMK5_9ZZZZ</name>
<dbReference type="AlphaFoldDB" id="A0A382UMK5"/>
<sequence>MNINLIKNTLFLILLCPVLVSGVNVTFNVDMSQEDVGGEGPTLWMGFFYPDPGFIMTDDDEDGVWTYTVNNLDTGIYTYKYRNGHWTEWDTGNGWEDMSGQDCAVGPYSDREVVVGTDDMVVNGCFGFCIDGFCGGDDDGGWVLVWSDEFNGPEIDESKWGYDIGTGDWGWGNGEAQYYTSNSNNSFIENGHLVIQALL</sequence>
<reference evidence="1" key="1">
    <citation type="submission" date="2018-05" db="EMBL/GenBank/DDBJ databases">
        <authorList>
            <person name="Lanie J.A."/>
            <person name="Ng W.-L."/>
            <person name="Kazmierczak K.M."/>
            <person name="Andrzejewski T.M."/>
            <person name="Davidsen T.M."/>
            <person name="Wayne K.J."/>
            <person name="Tettelin H."/>
            <person name="Glass J.I."/>
            <person name="Rusch D."/>
            <person name="Podicherti R."/>
            <person name="Tsui H.-C.T."/>
            <person name="Winkler M.E."/>
        </authorList>
    </citation>
    <scope>NUCLEOTIDE SEQUENCE</scope>
</reference>